<comment type="caution">
    <text evidence="2">The sequence shown here is derived from an EMBL/GenBank/DDBJ whole genome shotgun (WGS) entry which is preliminary data.</text>
</comment>
<gene>
    <name evidence="2" type="ORF">B7R22_14595</name>
</gene>
<dbReference type="AlphaFoldDB" id="A0A3E0VS96"/>
<reference evidence="2 3" key="1">
    <citation type="submission" date="2017-04" db="EMBL/GenBank/DDBJ databases">
        <title>Comparative genome analysis of Subtercola boreus.</title>
        <authorList>
            <person name="Cho Y.-J."/>
            <person name="Cho A."/>
            <person name="Kim O.-S."/>
            <person name="Lee J.-I."/>
        </authorList>
    </citation>
    <scope>NUCLEOTIDE SEQUENCE [LARGE SCALE GENOMIC DNA]</scope>
    <source>
        <strain evidence="2 3">P27479</strain>
    </source>
</reference>
<dbReference type="RefSeq" id="WP_116412457.1">
    <property type="nucleotide sequence ID" value="NZ_NBXB01000039.1"/>
</dbReference>
<protein>
    <recommendedName>
        <fullName evidence="4">WxL domain-containing protein</fullName>
    </recommendedName>
</protein>
<keyword evidence="1" id="KW-0732">Signal</keyword>
<name>A0A3E0VS96_9MICO</name>
<feature type="signal peptide" evidence="1">
    <location>
        <begin position="1"/>
        <end position="29"/>
    </location>
</feature>
<proteinExistence type="predicted"/>
<evidence type="ECO:0008006" key="4">
    <source>
        <dbReference type="Google" id="ProtNLM"/>
    </source>
</evidence>
<evidence type="ECO:0000313" key="2">
    <source>
        <dbReference type="EMBL" id="RFA12872.1"/>
    </source>
</evidence>
<evidence type="ECO:0000313" key="3">
    <source>
        <dbReference type="Proteomes" id="UP000256541"/>
    </source>
</evidence>
<dbReference type="Proteomes" id="UP000256541">
    <property type="component" value="Unassembled WGS sequence"/>
</dbReference>
<dbReference type="EMBL" id="NBXB01000039">
    <property type="protein sequence ID" value="RFA12872.1"/>
    <property type="molecule type" value="Genomic_DNA"/>
</dbReference>
<sequence length="356" mass="35760">MLRKNALRIAAIGVAAASLVGASAFSAAAATSNGSDATYYLYDSGNETLIAPKTASDAGHVNLWDDDLVGSPSATDARSLFSCPTDAETVQTFISPVGQEKVRSAWVAYADGGFKPGTKQILEPGANLGAQVLGSPGAGSVKAAGGNYSVGFACEKFNNVALASAGIWFAPISVTAGSGDWTYQLSDTVAPPAPASGSFDQTIQATTVAGQDGILTLVAPASATTVLGTATLVGGQSTSTGNLGKFTVKDDRVVTHKGWTVTTSVTDFTNSGDSAVTIDKKQLGIEPIAVGTKPANVTLSAAQVAGAAVNPALFAQADNTTAVATTDLDAKLTFVAPGDKPAGTYTSKLTVTLASK</sequence>
<evidence type="ECO:0000256" key="1">
    <source>
        <dbReference type="SAM" id="SignalP"/>
    </source>
</evidence>
<feature type="chain" id="PRO_5017820328" description="WxL domain-containing protein" evidence="1">
    <location>
        <begin position="30"/>
        <end position="356"/>
    </location>
</feature>
<accession>A0A3E0VS96</accession>
<dbReference type="OrthoDB" id="5099901at2"/>
<organism evidence="2 3">
    <name type="scientific">Subtercola boreus</name>
    <dbReference type="NCBI Taxonomy" id="120213"/>
    <lineage>
        <taxon>Bacteria</taxon>
        <taxon>Bacillati</taxon>
        <taxon>Actinomycetota</taxon>
        <taxon>Actinomycetes</taxon>
        <taxon>Micrococcales</taxon>
        <taxon>Microbacteriaceae</taxon>
        <taxon>Subtercola</taxon>
    </lineage>
</organism>